<gene>
    <name evidence="1" type="ORF">QR46_4718</name>
</gene>
<dbReference type="VEuPathDB" id="GiardiaDB:QR46_4718"/>
<reference evidence="1 2" key="1">
    <citation type="journal article" date="2015" name="Mol. Biochem. Parasitol.">
        <title>Identification of polymorphic genes for use in assemblage B genotyping assays through comparative genomics of multiple assemblage B Giardia duodenalis isolates.</title>
        <authorList>
            <person name="Wielinga C."/>
            <person name="Thompson R.C."/>
            <person name="Monis P."/>
            <person name="Ryan U."/>
        </authorList>
    </citation>
    <scope>NUCLEOTIDE SEQUENCE [LARGE SCALE GENOMIC DNA]</scope>
    <source>
        <strain evidence="1 2">BAH15c1</strain>
    </source>
</reference>
<comment type="caution">
    <text evidence="1">The sequence shown here is derived from an EMBL/GenBank/DDBJ whole genome shotgun (WGS) entry which is preliminary data.</text>
</comment>
<dbReference type="EMBL" id="JXTI01000208">
    <property type="protein sequence ID" value="KWX11327.1"/>
    <property type="molecule type" value="Genomic_DNA"/>
</dbReference>
<proteinExistence type="predicted"/>
<dbReference type="Proteomes" id="UP000070089">
    <property type="component" value="Unassembled WGS sequence"/>
</dbReference>
<protein>
    <submittedName>
        <fullName evidence="1">Tetratricopeptide repeat family protein</fullName>
    </submittedName>
</protein>
<name>A0A132NMN1_GIAIN</name>
<sequence>MTMHNSTVFWNPHMSTATATLRLFGILQQCVCAEILFDGSGKAYVGDIPSNARRPFLYARVFHALT</sequence>
<accession>A0A132NMN1</accession>
<organism evidence="1 2">
    <name type="scientific">Giardia duodenalis assemblage B</name>
    <dbReference type="NCBI Taxonomy" id="1394984"/>
    <lineage>
        <taxon>Eukaryota</taxon>
        <taxon>Metamonada</taxon>
        <taxon>Diplomonadida</taxon>
        <taxon>Hexamitidae</taxon>
        <taxon>Giardiinae</taxon>
        <taxon>Giardia</taxon>
    </lineage>
</organism>
<dbReference type="AlphaFoldDB" id="A0A132NMN1"/>
<evidence type="ECO:0000313" key="1">
    <source>
        <dbReference type="EMBL" id="KWX11327.1"/>
    </source>
</evidence>
<evidence type="ECO:0000313" key="2">
    <source>
        <dbReference type="Proteomes" id="UP000070089"/>
    </source>
</evidence>